<dbReference type="InterPro" id="IPR020472">
    <property type="entry name" value="WD40_PAC1"/>
</dbReference>
<dbReference type="EMBL" id="CALNXI010000065">
    <property type="protein sequence ID" value="CAH3017576.1"/>
    <property type="molecule type" value="Genomic_DNA"/>
</dbReference>
<dbReference type="InterPro" id="IPR036322">
    <property type="entry name" value="WD40_repeat_dom_sf"/>
</dbReference>
<evidence type="ECO:0000256" key="8">
    <source>
        <dbReference type="ARBA" id="ARBA00022927"/>
    </source>
</evidence>
<dbReference type="SMART" id="SM00320">
    <property type="entry name" value="WD40"/>
    <property type="match status" value="7"/>
</dbReference>
<dbReference type="InterPro" id="IPR047312">
    <property type="entry name" value="Coatomer_alpha_WD-assoc_reg"/>
</dbReference>
<evidence type="ECO:0000256" key="10">
    <source>
        <dbReference type="ARBA" id="ARBA00023136"/>
    </source>
</evidence>
<keyword evidence="9 12" id="KW-0333">Golgi apparatus</keyword>
<feature type="domain" description="COPA/B TPR" evidence="16">
    <location>
        <begin position="613"/>
        <end position="768"/>
    </location>
</feature>
<proteinExistence type="predicted"/>
<keyword evidence="3 12" id="KW-0813">Transport</keyword>
<dbReference type="PIRSF" id="PIRSF003354">
    <property type="entry name" value="Coatomer_alpha_subunit"/>
    <property type="match status" value="1"/>
</dbReference>
<comment type="function">
    <text evidence="12">The coatomer is a cytosolic protein complex that binds to dilysine motifs and reversibly associates with Golgi non-clathrin-coated vesicles, which further mediate biosynthetic protein transport from the ER, via the Golgi up to the trans Golgi network.</text>
</comment>
<dbReference type="Pfam" id="PF00400">
    <property type="entry name" value="WD40"/>
    <property type="match status" value="6"/>
</dbReference>
<accession>A0ABN8LMK3</accession>
<dbReference type="PANTHER" id="PTHR19876">
    <property type="entry name" value="COATOMER"/>
    <property type="match status" value="1"/>
</dbReference>
<protein>
    <recommendedName>
        <fullName evidence="12">Coatomer subunit alpha</fullName>
    </recommendedName>
</protein>
<evidence type="ECO:0000256" key="6">
    <source>
        <dbReference type="ARBA" id="ARBA00022737"/>
    </source>
</evidence>
<feature type="repeat" description="WD" evidence="13">
    <location>
        <begin position="247"/>
        <end position="288"/>
    </location>
</feature>
<feature type="repeat" description="WD" evidence="13">
    <location>
        <begin position="89"/>
        <end position="130"/>
    </location>
</feature>
<keyword evidence="4 12" id="KW-0963">Cytoplasm</keyword>
<reference evidence="17 18" key="1">
    <citation type="submission" date="2022-05" db="EMBL/GenBank/DDBJ databases">
        <authorList>
            <consortium name="Genoscope - CEA"/>
            <person name="William W."/>
        </authorList>
    </citation>
    <scope>NUCLEOTIDE SEQUENCE [LARGE SCALE GENOMIC DNA]</scope>
</reference>
<sequence length="1226" mass="137335">MLTKFETKSARVKGIAFHPKRPWVLASLHNGVIQLWDYRMCTLLERFDEHDGPVRGINFHNNQPLFVSGGDDYKIKIWNYKQKKCLFTLLGHLDYIRTTFFHHEYPWIISASDDQTIRIWNWQSRTCICVLTGHNHYVMCAQFHPSEDMVVSASLDQTVRVWDISGLRKKTVAPGAAGLEEHLKTPGHTDLFGQSDAIVKHVLEGHDRGVNWVAFHPTMPLIVSGADDRQVKLWRMNDSKAWEVDTCRGHYNNVSCVMFHPRQELILSNSEDKSIRVWDMSKRTGVQTFRREHDRFWVAAAHPTLNLFAAGHDSGMIVFKLERERPAYAVHGNTLYYTKDRYLRMYEFGTSKDVPVMQFKRNSSRTPVYSMSYNPAENCVLLCTNASNPENCVYELHAVPKEIDSSNPEVSEGKRASGLTAVWVARNRFAVLDRTHTLLIKNLKNEVTKKVQTPPCEMIFYAGTGSLLLRDSDSVTLFDVQQKRSLASVKVNKVRYVVWSSDMAYVSLLGKHVVAICNRKLECLCTIHENIRVKSGAWEENGVFVYTTSNHIKYALTNGDHGIIRTLDLPIYITRVKGSSVYCLDRECKTRVLGIDPTEFKFKLALINRKYDEVLHMVRNAKLVGQSIISYLQKKGYPEVALHFVKDEKTRFGLALECGNIEVALEAARSLDDKACWERLGAAALTQGNHQVVEMAYQRTKNFDKLSFLYLITGNLEKLSKMTKIAEIRKDMSGQYHNALYTGDVEERIKILKTLGQGSLAYLTAATHGLAEECEEIKETFGLDPETLPPINPSAKLLQPPLPILQNEGNWPLLTVAKTFFEGAMAAKAGDRAAAMVAADIDEGAGEGWGEDAALVIDEEGGFGEEGLDGDILGGDEEGGGWDVGDEDLVLPPDLDIGPAAGTGDEGYFVPPVKGTSQSQVWCTNSQLAVDHVLAGSFESAMRLLHDQVGVVLFEPYKPLFMLAFGRGRTALPANPGGPPLLGHPHRNWREAGAKGGLPAVGLKLNTLVQRLQAAYQLTTGGKFQEAVQKFHAILLSITLLVVDSKQEISEAQQLLGICREYIVGLQMEVNRKELPKSTLEEQKRICEMAAYFTHCNLQPVHQILTLRTAVNLFFKLKNFKTAASFARRLLELGPRPDVATQIRKILQACDKNPTDAHVLQYDEHNPFTICGSSYKPLYRGKPQDKCPLCQASYCPEFKGTICGVCKVAEVGKDAIGLRVSPLQFR</sequence>
<evidence type="ECO:0000256" key="4">
    <source>
        <dbReference type="ARBA" id="ARBA00022490"/>
    </source>
</evidence>
<dbReference type="PRINTS" id="PR00320">
    <property type="entry name" value="GPROTEINBRPT"/>
</dbReference>
<evidence type="ECO:0000256" key="11">
    <source>
        <dbReference type="ARBA" id="ARBA00023329"/>
    </source>
</evidence>
<dbReference type="InterPro" id="IPR016391">
    <property type="entry name" value="Coatomer_asu"/>
</dbReference>
<dbReference type="PROSITE" id="PS00678">
    <property type="entry name" value="WD_REPEATS_1"/>
    <property type="match status" value="1"/>
</dbReference>
<evidence type="ECO:0000256" key="7">
    <source>
        <dbReference type="ARBA" id="ARBA00022892"/>
    </source>
</evidence>
<evidence type="ECO:0000256" key="13">
    <source>
        <dbReference type="PROSITE-ProRule" id="PRU00221"/>
    </source>
</evidence>
<name>A0ABN8LMK3_9CNID</name>
<evidence type="ECO:0000256" key="2">
    <source>
        <dbReference type="ARBA" id="ARBA00004347"/>
    </source>
</evidence>
<dbReference type="InterPro" id="IPR010714">
    <property type="entry name" value="Coatomer_asu_C"/>
</dbReference>
<evidence type="ECO:0000256" key="5">
    <source>
        <dbReference type="ARBA" id="ARBA00022574"/>
    </source>
</evidence>
<evidence type="ECO:0000256" key="1">
    <source>
        <dbReference type="ARBA" id="ARBA00004255"/>
    </source>
</evidence>
<keyword evidence="8 12" id="KW-0653">Protein transport</keyword>
<dbReference type="InterPro" id="IPR019775">
    <property type="entry name" value="WD40_repeat_CS"/>
</dbReference>
<feature type="repeat" description="WD" evidence="13">
    <location>
        <begin position="47"/>
        <end position="88"/>
    </location>
</feature>
<dbReference type="PROSITE" id="PS50082">
    <property type="entry name" value="WD_REPEATS_2"/>
    <property type="match status" value="5"/>
</dbReference>
<dbReference type="InterPro" id="IPR050844">
    <property type="entry name" value="Coatomer_complex_subunit"/>
</dbReference>
<evidence type="ECO:0000259" key="14">
    <source>
        <dbReference type="Pfam" id="PF04053"/>
    </source>
</evidence>
<comment type="subcellular location">
    <subcellularLocation>
        <location evidence="12">Cytoplasm</location>
    </subcellularLocation>
    <subcellularLocation>
        <location evidence="1 12">Golgi apparatus membrane</location>
        <topology evidence="1 12">Peripheral membrane protein</topology>
        <orientation evidence="1">Cytoplasmic side</orientation>
    </subcellularLocation>
    <subcellularLocation>
        <location evidence="2">Cytoplasmic vesicle</location>
        <location evidence="2">COPI-coated vesicle membrane</location>
        <topology evidence="2">Peripheral membrane protein</topology>
        <orientation evidence="2">Cytoplasmic side</orientation>
    </subcellularLocation>
</comment>
<dbReference type="Pfam" id="PF04053">
    <property type="entry name" value="B-prop_COPA_B_2nd"/>
    <property type="match status" value="1"/>
</dbReference>
<evidence type="ECO:0000313" key="18">
    <source>
        <dbReference type="Proteomes" id="UP001159427"/>
    </source>
</evidence>
<organism evidence="17 18">
    <name type="scientific">Porites evermanni</name>
    <dbReference type="NCBI Taxonomy" id="104178"/>
    <lineage>
        <taxon>Eukaryota</taxon>
        <taxon>Metazoa</taxon>
        <taxon>Cnidaria</taxon>
        <taxon>Anthozoa</taxon>
        <taxon>Hexacorallia</taxon>
        <taxon>Scleractinia</taxon>
        <taxon>Fungiina</taxon>
        <taxon>Poritidae</taxon>
        <taxon>Porites</taxon>
    </lineage>
</organism>
<evidence type="ECO:0000256" key="9">
    <source>
        <dbReference type="ARBA" id="ARBA00023034"/>
    </source>
</evidence>
<dbReference type="InterPro" id="IPR006692">
    <property type="entry name" value="Beta-prop_COPA/B_2nd"/>
</dbReference>
<dbReference type="CDD" id="cd22948">
    <property type="entry name" value="Coatomer_WDAD_alpha"/>
    <property type="match status" value="1"/>
</dbReference>
<dbReference type="PROSITE" id="PS50294">
    <property type="entry name" value="WD_REPEATS_REGION"/>
    <property type="match status" value="5"/>
</dbReference>
<dbReference type="InterPro" id="IPR056176">
    <property type="entry name" value="TPR_COPA_B"/>
</dbReference>
<evidence type="ECO:0000256" key="12">
    <source>
        <dbReference type="PIRNR" id="PIRNR003354"/>
    </source>
</evidence>
<dbReference type="PANTHER" id="PTHR19876:SF1">
    <property type="entry name" value="COATOMER SUBUNIT ALPHA"/>
    <property type="match status" value="1"/>
</dbReference>
<dbReference type="Gene3D" id="1.25.40.470">
    <property type="match status" value="1"/>
</dbReference>
<evidence type="ECO:0000313" key="17">
    <source>
        <dbReference type="EMBL" id="CAH3017576.1"/>
    </source>
</evidence>
<feature type="domain" description="Coatomer alpha subunit C-terminal" evidence="15">
    <location>
        <begin position="818"/>
        <end position="1226"/>
    </location>
</feature>
<keyword evidence="18" id="KW-1185">Reference proteome</keyword>
<feature type="domain" description="COPA/B second beta-propeller" evidence="14">
    <location>
        <begin position="342"/>
        <end position="585"/>
    </location>
</feature>
<evidence type="ECO:0000259" key="16">
    <source>
        <dbReference type="Pfam" id="PF23953"/>
    </source>
</evidence>
<dbReference type="Pfam" id="PF06957">
    <property type="entry name" value="COPI_C"/>
    <property type="match status" value="1"/>
</dbReference>
<keyword evidence="10 12" id="KW-0472">Membrane</keyword>
<feature type="repeat" description="WD" evidence="13">
    <location>
        <begin position="203"/>
        <end position="244"/>
    </location>
</feature>
<dbReference type="Proteomes" id="UP001159427">
    <property type="component" value="Unassembled WGS sequence"/>
</dbReference>
<keyword evidence="6" id="KW-0677">Repeat</keyword>
<dbReference type="InterPro" id="IPR015943">
    <property type="entry name" value="WD40/YVTN_repeat-like_dom_sf"/>
</dbReference>
<dbReference type="SUPFAM" id="SSF51004">
    <property type="entry name" value="C-terminal (heme d1) domain of cytochrome cd1-nitrite reductase"/>
    <property type="match status" value="1"/>
</dbReference>
<comment type="subunit">
    <text evidence="12">Oligomeric complex that consists of at least the alpha, beta, beta', gamma, delta, epsilon and zeta subunits.</text>
</comment>
<keyword evidence="7 12" id="KW-0931">ER-Golgi transport</keyword>
<dbReference type="Gene3D" id="2.130.10.10">
    <property type="entry name" value="YVTN repeat-like/Quinoprotein amine dehydrogenase"/>
    <property type="match status" value="1"/>
</dbReference>
<gene>
    <name evidence="17" type="ORF">PEVE_00038364</name>
</gene>
<evidence type="ECO:0000256" key="3">
    <source>
        <dbReference type="ARBA" id="ARBA00022448"/>
    </source>
</evidence>
<keyword evidence="5 13" id="KW-0853">WD repeat</keyword>
<comment type="caution">
    <text evidence="17">The sequence shown here is derived from an EMBL/GenBank/DDBJ whole genome shotgun (WGS) entry which is preliminary data.</text>
</comment>
<dbReference type="InterPro" id="IPR011048">
    <property type="entry name" value="Haem_d1_sf"/>
</dbReference>
<keyword evidence="11" id="KW-0968">Cytoplasmic vesicle</keyword>
<evidence type="ECO:0000259" key="15">
    <source>
        <dbReference type="Pfam" id="PF06957"/>
    </source>
</evidence>
<feature type="repeat" description="WD" evidence="13">
    <location>
        <begin position="131"/>
        <end position="165"/>
    </location>
</feature>
<dbReference type="SUPFAM" id="SSF50978">
    <property type="entry name" value="WD40 repeat-like"/>
    <property type="match status" value="1"/>
</dbReference>
<dbReference type="CDD" id="cd00200">
    <property type="entry name" value="WD40"/>
    <property type="match status" value="1"/>
</dbReference>
<dbReference type="Pfam" id="PF23953">
    <property type="entry name" value="TPR_COPA_B"/>
    <property type="match status" value="1"/>
</dbReference>
<dbReference type="InterPro" id="IPR001680">
    <property type="entry name" value="WD40_rpt"/>
</dbReference>